<proteinExistence type="predicted"/>
<dbReference type="AlphaFoldDB" id="A0A0C1GUH3"/>
<evidence type="ECO:0000313" key="2">
    <source>
        <dbReference type="Proteomes" id="UP000031390"/>
    </source>
</evidence>
<organism evidence="1 2">
    <name type="scientific">Morococcus cerebrosus</name>
    <dbReference type="NCBI Taxonomy" id="1056807"/>
    <lineage>
        <taxon>Bacteria</taxon>
        <taxon>Pseudomonadati</taxon>
        <taxon>Pseudomonadota</taxon>
        <taxon>Betaproteobacteria</taxon>
        <taxon>Neisseriales</taxon>
        <taxon>Neisseriaceae</taxon>
        <taxon>Morococcus</taxon>
    </lineage>
</organism>
<dbReference type="EMBL" id="JUFZ01000032">
    <property type="protein sequence ID" value="KIC09945.1"/>
    <property type="molecule type" value="Genomic_DNA"/>
</dbReference>
<gene>
    <name evidence="1" type="ORF">MCC93_08040</name>
</gene>
<evidence type="ECO:0000313" key="1">
    <source>
        <dbReference type="EMBL" id="KIC09945.1"/>
    </source>
</evidence>
<reference evidence="1 2" key="1">
    <citation type="submission" date="2014-12" db="EMBL/GenBank/DDBJ databases">
        <title>Genome sequence of Morococcus cerebrosus.</title>
        <authorList>
            <person name="Shin S.-K."/>
            <person name="Yi H."/>
        </authorList>
    </citation>
    <scope>NUCLEOTIDE SEQUENCE [LARGE SCALE GENOMIC DNA]</scope>
    <source>
        <strain evidence="1 2">CIP 81.93</strain>
    </source>
</reference>
<protein>
    <submittedName>
        <fullName evidence="1">Uncharacterized protein</fullName>
    </submittedName>
</protein>
<sequence>MSGLVGNCDNQIPFIYKGRLKFPYCPKSDKIRFYYYDNF</sequence>
<accession>A0A0C1GUH3</accession>
<name>A0A0C1GUH3_9NEIS</name>
<dbReference type="Proteomes" id="UP000031390">
    <property type="component" value="Unassembled WGS sequence"/>
</dbReference>
<comment type="caution">
    <text evidence="1">The sequence shown here is derived from an EMBL/GenBank/DDBJ whole genome shotgun (WGS) entry which is preliminary data.</text>
</comment>